<evidence type="ECO:0000256" key="8">
    <source>
        <dbReference type="HAMAP-Rule" id="MF_01895"/>
    </source>
</evidence>
<organism evidence="10 11">
    <name type="scientific">Anoxybacter fermentans</name>
    <dbReference type="NCBI Taxonomy" id="1323375"/>
    <lineage>
        <taxon>Bacteria</taxon>
        <taxon>Bacillati</taxon>
        <taxon>Bacillota</taxon>
        <taxon>Clostridia</taxon>
        <taxon>Halanaerobiales</taxon>
        <taxon>Anoxybacter</taxon>
    </lineage>
</organism>
<comment type="catalytic activity">
    <reaction evidence="1 8">
        <text>Exonucleolytic cleavage in the 3'- to 5'-direction to yield nucleoside 5'-phosphates.</text>
        <dbReference type="EC" id="3.1.13.1"/>
    </reaction>
</comment>
<dbReference type="InterPro" id="IPR011805">
    <property type="entry name" value="RNase_R"/>
</dbReference>
<dbReference type="InterPro" id="IPR011129">
    <property type="entry name" value="CSD"/>
</dbReference>
<dbReference type="Pfam" id="PF08206">
    <property type="entry name" value="OB_RNB"/>
    <property type="match status" value="1"/>
</dbReference>
<dbReference type="CDD" id="cd04471">
    <property type="entry name" value="S1_RNase_R"/>
    <property type="match status" value="1"/>
</dbReference>
<feature type="domain" description="S1 motif" evidence="9">
    <location>
        <begin position="625"/>
        <end position="705"/>
    </location>
</feature>
<evidence type="ECO:0000256" key="5">
    <source>
        <dbReference type="ARBA" id="ARBA00022801"/>
    </source>
</evidence>
<evidence type="ECO:0000256" key="1">
    <source>
        <dbReference type="ARBA" id="ARBA00001849"/>
    </source>
</evidence>
<comment type="subcellular location">
    <subcellularLocation>
        <location evidence="2 8">Cytoplasm</location>
    </subcellularLocation>
</comment>
<dbReference type="InterPro" id="IPR004476">
    <property type="entry name" value="RNase_II/RNase_R"/>
</dbReference>
<evidence type="ECO:0000256" key="3">
    <source>
        <dbReference type="ARBA" id="ARBA00022490"/>
    </source>
</evidence>
<evidence type="ECO:0000259" key="9">
    <source>
        <dbReference type="PROSITE" id="PS50126"/>
    </source>
</evidence>
<dbReference type="FunFam" id="2.40.50.140:FF:000219">
    <property type="entry name" value="Ribonuclease R"/>
    <property type="match status" value="1"/>
</dbReference>
<evidence type="ECO:0000313" key="11">
    <source>
        <dbReference type="Proteomes" id="UP000267250"/>
    </source>
</evidence>
<dbReference type="PROSITE" id="PS01175">
    <property type="entry name" value="RIBONUCLEASE_II"/>
    <property type="match status" value="1"/>
</dbReference>
<dbReference type="GO" id="GO:0003723">
    <property type="term" value="F:RNA binding"/>
    <property type="evidence" value="ECO:0007669"/>
    <property type="project" value="UniProtKB-UniRule"/>
</dbReference>
<keyword evidence="4 8" id="KW-0540">Nuclease</keyword>
<dbReference type="Pfam" id="PF17876">
    <property type="entry name" value="CSD2"/>
    <property type="match status" value="1"/>
</dbReference>
<accession>A0A3S9SVF0</accession>
<dbReference type="Pfam" id="PF00575">
    <property type="entry name" value="S1"/>
    <property type="match status" value="1"/>
</dbReference>
<evidence type="ECO:0000313" key="10">
    <source>
        <dbReference type="EMBL" id="AZR72287.1"/>
    </source>
</evidence>
<dbReference type="GO" id="GO:0008859">
    <property type="term" value="F:exoribonuclease II activity"/>
    <property type="evidence" value="ECO:0007669"/>
    <property type="project" value="UniProtKB-UniRule"/>
</dbReference>
<dbReference type="Gene3D" id="2.40.50.140">
    <property type="entry name" value="Nucleic acid-binding proteins"/>
    <property type="match status" value="3"/>
</dbReference>
<sequence>MSARQTILDFMREKAYKPMSAEELLKVFEIPKKESKAFLKLLKQMEKDGEIVKTRANLYGVPERMNLVVGRLYGHPRGYGFVIPDDPDMEDLFIGPEDLNGAMHNDRVIARINKQTRGKRKEGEIIRILNRANRRIVGNFEKSRHFGFVVPDDKRITNDVFVPKEEFNGAKEGQKVVVEITRWPEKRRNPEGRIVEILGYVGDPGVDIAGIIHQLDLPLDFPKDVLKEANAISEEIPESEIKRRQDLRNLITFTIDGEDAKDFDDAVSIEQLDENTVRLGVHIADVTHYVKEGSALDQEALKRGTSIYLVDRVIPMLPKRLSNGICSLNPYEDRLTMTCMMDIDLRDGRVIKYDIFESVIRSSERLTYNQVNKMLVDNDQELRERYSRLVPYLELMEKLCLVLRKRRMERGSIDFNFPETKVKLDENGKPIDIIKVERDIAEKIIEEFMIKANEVVAEDMYWRQVPFIYRVHEEPDQQKLADFNEFIHNFGYHIKGIQNEVHPRQLQEILKKVEGTVEEHMINTVLLRSMKQAKYTTVPIGHFGLATEYYTHFTSPIRRYPDLQIHRIIKEVLKKGSLTNKRIQELEELLPEVAEHSSLQERKAMDAERDSIDLKKVEYMLDKIGHQFEGIINGVASFGFFVELENSVEGMVRVSRMTDDYYHYHEDQYALIGERTGKVYRLGDRVKVEVYRVNLEEREIDLILV</sequence>
<evidence type="ECO:0000256" key="4">
    <source>
        <dbReference type="ARBA" id="ARBA00022722"/>
    </source>
</evidence>
<dbReference type="InterPro" id="IPR012340">
    <property type="entry name" value="NA-bd_OB-fold"/>
</dbReference>
<dbReference type="Pfam" id="PF00773">
    <property type="entry name" value="RNB"/>
    <property type="match status" value="1"/>
</dbReference>
<dbReference type="HAMAP" id="MF_01895">
    <property type="entry name" value="RNase_R"/>
    <property type="match status" value="1"/>
</dbReference>
<protein>
    <recommendedName>
        <fullName evidence="8">Ribonuclease R</fullName>
        <shortName evidence="8">RNase R</shortName>
        <ecNumber evidence="8">3.1.13.1</ecNumber>
    </recommendedName>
</protein>
<keyword evidence="7 8" id="KW-0694">RNA-binding</keyword>
<dbReference type="GO" id="GO:0005829">
    <property type="term" value="C:cytosol"/>
    <property type="evidence" value="ECO:0007669"/>
    <property type="project" value="TreeGrafter"/>
</dbReference>
<dbReference type="SMART" id="SM00955">
    <property type="entry name" value="RNB"/>
    <property type="match status" value="1"/>
</dbReference>
<dbReference type="PROSITE" id="PS50126">
    <property type="entry name" value="S1"/>
    <property type="match status" value="1"/>
</dbReference>
<dbReference type="EMBL" id="CP016379">
    <property type="protein sequence ID" value="AZR72287.1"/>
    <property type="molecule type" value="Genomic_DNA"/>
</dbReference>
<dbReference type="EC" id="3.1.13.1" evidence="8"/>
<dbReference type="SMART" id="SM00316">
    <property type="entry name" value="S1"/>
    <property type="match status" value="1"/>
</dbReference>
<name>A0A3S9SVF0_9FIRM</name>
<dbReference type="InterPro" id="IPR013223">
    <property type="entry name" value="RNase_B_OB_dom"/>
</dbReference>
<dbReference type="InterPro" id="IPR050180">
    <property type="entry name" value="RNR_Ribonuclease"/>
</dbReference>
<gene>
    <name evidence="8" type="primary">rnr</name>
    <name evidence="10" type="ORF">BBF96_02070</name>
</gene>
<dbReference type="OrthoDB" id="9764149at2"/>
<evidence type="ECO:0000256" key="6">
    <source>
        <dbReference type="ARBA" id="ARBA00022839"/>
    </source>
</evidence>
<dbReference type="InterPro" id="IPR022966">
    <property type="entry name" value="RNase_II/R_CS"/>
</dbReference>
<dbReference type="InterPro" id="IPR040476">
    <property type="entry name" value="CSD2"/>
</dbReference>
<dbReference type="PANTHER" id="PTHR23355">
    <property type="entry name" value="RIBONUCLEASE"/>
    <property type="match status" value="1"/>
</dbReference>
<dbReference type="InterPro" id="IPR001900">
    <property type="entry name" value="RNase_II/R"/>
</dbReference>
<keyword evidence="11" id="KW-1185">Reference proteome</keyword>
<dbReference type="SUPFAM" id="SSF50249">
    <property type="entry name" value="Nucleic acid-binding proteins"/>
    <property type="match status" value="4"/>
</dbReference>
<dbReference type="SMART" id="SM00357">
    <property type="entry name" value="CSP"/>
    <property type="match status" value="2"/>
</dbReference>
<comment type="similarity">
    <text evidence="8">Belongs to the RNR ribonuclease family. RNase R subfamily.</text>
</comment>
<dbReference type="InterPro" id="IPR003029">
    <property type="entry name" value="S1_domain"/>
</dbReference>
<reference evidence="10 11" key="1">
    <citation type="submission" date="2016-07" db="EMBL/GenBank/DDBJ databases">
        <title>Genome and transcriptome analysis of iron-reducing fermentative bacteria Anoxybacter fermentans.</title>
        <authorList>
            <person name="Zeng X."/>
            <person name="Shao Z."/>
        </authorList>
    </citation>
    <scope>NUCLEOTIDE SEQUENCE [LARGE SCALE GENOMIC DNA]</scope>
    <source>
        <strain evidence="10 11">DY22613</strain>
    </source>
</reference>
<proteinExistence type="inferred from homology"/>
<dbReference type="AlphaFoldDB" id="A0A3S9SVF0"/>
<dbReference type="Proteomes" id="UP000267250">
    <property type="component" value="Chromosome"/>
</dbReference>
<dbReference type="PANTHER" id="PTHR23355:SF9">
    <property type="entry name" value="DIS3-LIKE EXONUCLEASE 2"/>
    <property type="match status" value="1"/>
</dbReference>
<dbReference type="RefSeq" id="WP_127015621.1">
    <property type="nucleotide sequence ID" value="NZ_CP016379.1"/>
</dbReference>
<comment type="function">
    <text evidence="8">3'-5' exoribonuclease that releases 5'-nucleoside monophosphates and is involved in maturation of structured RNAs.</text>
</comment>
<dbReference type="KEGG" id="aft:BBF96_02070"/>
<dbReference type="NCBIfam" id="TIGR02063">
    <property type="entry name" value="RNase_R"/>
    <property type="match status" value="1"/>
</dbReference>
<dbReference type="GO" id="GO:0006402">
    <property type="term" value="P:mRNA catabolic process"/>
    <property type="evidence" value="ECO:0007669"/>
    <property type="project" value="TreeGrafter"/>
</dbReference>
<keyword evidence="6 8" id="KW-0269">Exonuclease</keyword>
<evidence type="ECO:0000256" key="2">
    <source>
        <dbReference type="ARBA" id="ARBA00004496"/>
    </source>
</evidence>
<evidence type="ECO:0000256" key="7">
    <source>
        <dbReference type="ARBA" id="ARBA00022884"/>
    </source>
</evidence>
<dbReference type="NCBIfam" id="TIGR00358">
    <property type="entry name" value="3_prime_RNase"/>
    <property type="match status" value="1"/>
</dbReference>
<dbReference type="FunFam" id="2.40.50.140:FF:000213">
    <property type="entry name" value="Ribonuclease R"/>
    <property type="match status" value="1"/>
</dbReference>
<keyword evidence="5 8" id="KW-0378">Hydrolase</keyword>
<keyword evidence="3 8" id="KW-0963">Cytoplasm</keyword>